<accession>E8KJD5</accession>
<feature type="transmembrane region" description="Helical" evidence="1">
    <location>
        <begin position="19"/>
        <end position="36"/>
    </location>
</feature>
<sequence length="320" mass="34515">MVTVKISTQKINNDKEDEMLYGLAIVLIPLFLGYLFKVGKGKLQVVNQVVNICLYLILFVMGISLGQLDDIGSKLPQIGGIALGLSLIIQFSNIIGLTIYDKWQPMVREEVNPQEIPSRWVMLMDSCKLIGATIAGGVVGFVTKGTLDFPLHASTYVLEVMIFGVGIQLRNSGIPLREVFFNKRGIYTSLVMIVSSLVGGVIAALSLDLSIVQGLTFASAFGWYSLSSVLVNDAWGPIYGSIAFFNDLSREIFCLFTIPFFMRAFPSTAVGLGGATSLDCMLPVIQKSGGTQVVPLAISFGFIVNLVAPLLLALFIGLAG</sequence>
<keyword evidence="1" id="KW-0812">Transmembrane</keyword>
<dbReference type="HOGENOM" id="CLU_045681_1_0_6"/>
<feature type="transmembrane region" description="Helical" evidence="1">
    <location>
        <begin position="120"/>
        <end position="143"/>
    </location>
</feature>
<feature type="transmembrane region" description="Helical" evidence="1">
    <location>
        <begin position="211"/>
        <end position="231"/>
    </location>
</feature>
<feature type="transmembrane region" description="Helical" evidence="1">
    <location>
        <begin position="149"/>
        <end position="167"/>
    </location>
</feature>
<evidence type="ECO:0000313" key="2">
    <source>
        <dbReference type="EMBL" id="EFX91012.1"/>
    </source>
</evidence>
<dbReference type="EMBL" id="AEVG01000131">
    <property type="protein sequence ID" value="EFX91012.1"/>
    <property type="molecule type" value="Genomic_DNA"/>
</dbReference>
<evidence type="ECO:0000313" key="3">
    <source>
        <dbReference type="Proteomes" id="UP000005467"/>
    </source>
</evidence>
<dbReference type="GO" id="GO:0005886">
    <property type="term" value="C:plasma membrane"/>
    <property type="evidence" value="ECO:0007669"/>
    <property type="project" value="TreeGrafter"/>
</dbReference>
<dbReference type="GO" id="GO:0015661">
    <property type="term" value="F:L-lysine efflux transmembrane transporter activity"/>
    <property type="evidence" value="ECO:0007669"/>
    <property type="project" value="InterPro"/>
</dbReference>
<keyword evidence="3" id="KW-1185">Reference proteome</keyword>
<dbReference type="Proteomes" id="UP000005467">
    <property type="component" value="Unassembled WGS sequence"/>
</dbReference>
<organism evidence="2 3">
    <name type="scientific">Actinobacillus ureae ATCC 25976</name>
    <dbReference type="NCBI Taxonomy" id="887324"/>
    <lineage>
        <taxon>Bacteria</taxon>
        <taxon>Pseudomonadati</taxon>
        <taxon>Pseudomonadota</taxon>
        <taxon>Gammaproteobacteria</taxon>
        <taxon>Pasteurellales</taxon>
        <taxon>Pasteurellaceae</taxon>
        <taxon>Actinobacillus</taxon>
    </lineage>
</organism>
<feature type="transmembrane region" description="Helical" evidence="1">
    <location>
        <begin position="48"/>
        <end position="66"/>
    </location>
</feature>
<dbReference type="PANTHER" id="PTHR35804:SF1">
    <property type="entry name" value="LYSINE EXPORTER LYSO"/>
    <property type="match status" value="1"/>
</dbReference>
<evidence type="ECO:0000256" key="1">
    <source>
        <dbReference type="SAM" id="Phobius"/>
    </source>
</evidence>
<comment type="caution">
    <text evidence="2">The sequence shown here is derived from an EMBL/GenBank/DDBJ whole genome shotgun (WGS) entry which is preliminary data.</text>
</comment>
<proteinExistence type="predicted"/>
<feature type="transmembrane region" description="Helical" evidence="1">
    <location>
        <begin position="187"/>
        <end position="205"/>
    </location>
</feature>
<protein>
    <submittedName>
        <fullName evidence="2">Uncharacterized protein</fullName>
    </submittedName>
</protein>
<feature type="transmembrane region" description="Helical" evidence="1">
    <location>
        <begin position="78"/>
        <end position="100"/>
    </location>
</feature>
<feature type="transmembrane region" description="Helical" evidence="1">
    <location>
        <begin position="252"/>
        <end position="273"/>
    </location>
</feature>
<dbReference type="AlphaFoldDB" id="E8KJD5"/>
<name>E8KJD5_9PAST</name>
<keyword evidence="1" id="KW-0472">Membrane</keyword>
<reference evidence="2 3" key="1">
    <citation type="submission" date="2011-01" db="EMBL/GenBank/DDBJ databases">
        <authorList>
            <person name="Muzny D."/>
            <person name="Qin X."/>
            <person name="Deng J."/>
            <person name="Jiang H."/>
            <person name="Liu Y."/>
            <person name="Qu J."/>
            <person name="Song X.-Z."/>
            <person name="Zhang L."/>
            <person name="Thornton R."/>
            <person name="Coyle M."/>
            <person name="Francisco L."/>
            <person name="Jackson L."/>
            <person name="Javaid M."/>
            <person name="Korchina V."/>
            <person name="Kovar C."/>
            <person name="Mata R."/>
            <person name="Mathew T."/>
            <person name="Ngo R."/>
            <person name="Nguyen L."/>
            <person name="Nguyen N."/>
            <person name="Okwuonu G."/>
            <person name="Ongeri F."/>
            <person name="Pham C."/>
            <person name="Simmons D."/>
            <person name="Wilczek-Boney K."/>
            <person name="Hale W."/>
            <person name="Jakkamsetti A."/>
            <person name="Pham P."/>
            <person name="Ruth R."/>
            <person name="San Lucas F."/>
            <person name="Warren J."/>
            <person name="Zhang J."/>
            <person name="Zhao Z."/>
            <person name="Zhou C."/>
            <person name="Zhu D."/>
            <person name="Lee S."/>
            <person name="Bess C."/>
            <person name="Blankenburg K."/>
            <person name="Forbes L."/>
            <person name="Fu Q."/>
            <person name="Gubbala S."/>
            <person name="Hirani K."/>
            <person name="Jayaseelan J.C."/>
            <person name="Lara F."/>
            <person name="Munidasa M."/>
            <person name="Palculict T."/>
            <person name="Patil S."/>
            <person name="Pu L.-L."/>
            <person name="Saada N."/>
            <person name="Tang L."/>
            <person name="Weissenberger G."/>
            <person name="Zhu Y."/>
            <person name="Hemphill L."/>
            <person name="Shang Y."/>
            <person name="Youmans B."/>
            <person name="Ayvaz T."/>
            <person name="Ross M."/>
            <person name="Santibanez J."/>
            <person name="Aqrawi P."/>
            <person name="Gross S."/>
            <person name="Joshi V."/>
            <person name="Fowler G."/>
            <person name="Nazareth L."/>
            <person name="Reid J."/>
            <person name="Worley K."/>
            <person name="Petrosino J."/>
            <person name="Highlander S."/>
            <person name="Gibbs R."/>
        </authorList>
    </citation>
    <scope>NUCLEOTIDE SEQUENCE [LARGE SCALE GENOMIC DNA]</scope>
    <source>
        <strain evidence="2 3">ATCC 25976</strain>
    </source>
</reference>
<feature type="transmembrane region" description="Helical" evidence="1">
    <location>
        <begin position="293"/>
        <end position="319"/>
    </location>
</feature>
<gene>
    <name evidence="2" type="ORF">HMPREF0027_1952</name>
</gene>
<dbReference type="Pfam" id="PF03956">
    <property type="entry name" value="Lys_export"/>
    <property type="match status" value="1"/>
</dbReference>
<dbReference type="PANTHER" id="PTHR35804">
    <property type="entry name" value="LYSINE EXPORTER LYSO"/>
    <property type="match status" value="1"/>
</dbReference>
<dbReference type="InterPro" id="IPR005642">
    <property type="entry name" value="LysO"/>
</dbReference>
<keyword evidence="1" id="KW-1133">Transmembrane helix</keyword>